<keyword evidence="7" id="KW-1185">Reference proteome</keyword>
<keyword evidence="3" id="KW-0804">Transcription</keyword>
<organism evidence="6 7">
    <name type="scientific">Spirosoma agri</name>
    <dbReference type="NCBI Taxonomy" id="1987381"/>
    <lineage>
        <taxon>Bacteria</taxon>
        <taxon>Pseudomonadati</taxon>
        <taxon>Bacteroidota</taxon>
        <taxon>Cytophagia</taxon>
        <taxon>Cytophagales</taxon>
        <taxon>Cytophagaceae</taxon>
        <taxon>Spirosoma</taxon>
    </lineage>
</organism>
<dbReference type="Pfam" id="PF00196">
    <property type="entry name" value="GerE"/>
    <property type="match status" value="1"/>
</dbReference>
<dbReference type="AlphaFoldDB" id="A0A6M0ID55"/>
<dbReference type="CDD" id="cd06170">
    <property type="entry name" value="LuxR_C_like"/>
    <property type="match status" value="1"/>
</dbReference>
<keyword evidence="2" id="KW-0238">DNA-binding</keyword>
<gene>
    <name evidence="6" type="ORF">GK091_04980</name>
</gene>
<dbReference type="Proteomes" id="UP000477386">
    <property type="component" value="Unassembled WGS sequence"/>
</dbReference>
<evidence type="ECO:0000256" key="1">
    <source>
        <dbReference type="ARBA" id="ARBA00023015"/>
    </source>
</evidence>
<dbReference type="GO" id="GO:0003677">
    <property type="term" value="F:DNA binding"/>
    <property type="evidence" value="ECO:0007669"/>
    <property type="project" value="UniProtKB-KW"/>
</dbReference>
<dbReference type="Gene3D" id="1.10.10.10">
    <property type="entry name" value="Winged helix-like DNA-binding domain superfamily/Winged helix DNA-binding domain"/>
    <property type="match status" value="1"/>
</dbReference>
<keyword evidence="4" id="KW-0472">Membrane</keyword>
<dbReference type="PANTHER" id="PTHR44688">
    <property type="entry name" value="DNA-BINDING TRANSCRIPTIONAL ACTIVATOR DEVR_DOSR"/>
    <property type="match status" value="1"/>
</dbReference>
<dbReference type="RefSeq" id="WP_164035499.1">
    <property type="nucleotide sequence ID" value="NZ_JAAGNZ010000001.1"/>
</dbReference>
<evidence type="ECO:0000256" key="4">
    <source>
        <dbReference type="SAM" id="Phobius"/>
    </source>
</evidence>
<keyword evidence="4" id="KW-0812">Transmembrane</keyword>
<reference evidence="6 7" key="1">
    <citation type="submission" date="2020-02" db="EMBL/GenBank/DDBJ databases">
        <title>Draft genome sequence of two Spirosoma agri KCTC 52727 and Spirosoma terrae KCTC 52035.</title>
        <authorList>
            <person name="Rojas J."/>
            <person name="Ambika Manirajan B."/>
            <person name="Ratering S."/>
            <person name="Suarez C."/>
            <person name="Schnell S."/>
        </authorList>
    </citation>
    <scope>NUCLEOTIDE SEQUENCE [LARGE SCALE GENOMIC DNA]</scope>
    <source>
        <strain evidence="6 7">KCTC 52727</strain>
    </source>
</reference>
<dbReference type="PRINTS" id="PR00038">
    <property type="entry name" value="HTHLUXR"/>
</dbReference>
<feature type="domain" description="HTH luxR-type" evidence="5">
    <location>
        <begin position="352"/>
        <end position="417"/>
    </location>
</feature>
<dbReference type="InterPro" id="IPR016032">
    <property type="entry name" value="Sig_transdc_resp-reg_C-effctor"/>
</dbReference>
<keyword evidence="4" id="KW-1133">Transmembrane helix</keyword>
<evidence type="ECO:0000256" key="3">
    <source>
        <dbReference type="ARBA" id="ARBA00023163"/>
    </source>
</evidence>
<dbReference type="InterPro" id="IPR036388">
    <property type="entry name" value="WH-like_DNA-bd_sf"/>
</dbReference>
<dbReference type="SUPFAM" id="SSF46894">
    <property type="entry name" value="C-terminal effector domain of the bipartite response regulators"/>
    <property type="match status" value="1"/>
</dbReference>
<dbReference type="GO" id="GO:0006355">
    <property type="term" value="P:regulation of DNA-templated transcription"/>
    <property type="evidence" value="ECO:0007669"/>
    <property type="project" value="InterPro"/>
</dbReference>
<evidence type="ECO:0000313" key="7">
    <source>
        <dbReference type="Proteomes" id="UP000477386"/>
    </source>
</evidence>
<dbReference type="EMBL" id="JAAGNZ010000001">
    <property type="protein sequence ID" value="NEU66226.1"/>
    <property type="molecule type" value="Genomic_DNA"/>
</dbReference>
<accession>A0A6M0ID55</accession>
<keyword evidence="1" id="KW-0805">Transcription regulation</keyword>
<protein>
    <submittedName>
        <fullName evidence="6">Response regulator transcription factor</fullName>
    </submittedName>
</protein>
<evidence type="ECO:0000259" key="5">
    <source>
        <dbReference type="PROSITE" id="PS50043"/>
    </source>
</evidence>
<dbReference type="InterPro" id="IPR011990">
    <property type="entry name" value="TPR-like_helical_dom_sf"/>
</dbReference>
<name>A0A6M0ID55_9BACT</name>
<feature type="transmembrane region" description="Helical" evidence="4">
    <location>
        <begin position="294"/>
        <end position="314"/>
    </location>
</feature>
<comment type="caution">
    <text evidence="6">The sequence shown here is derived from an EMBL/GenBank/DDBJ whole genome shotgun (WGS) entry which is preliminary data.</text>
</comment>
<dbReference type="SMART" id="SM00421">
    <property type="entry name" value="HTH_LUXR"/>
    <property type="match status" value="1"/>
</dbReference>
<dbReference type="PANTHER" id="PTHR44688:SF16">
    <property type="entry name" value="DNA-BINDING TRANSCRIPTIONAL ACTIVATOR DEVR_DOSR"/>
    <property type="match status" value="1"/>
</dbReference>
<dbReference type="PROSITE" id="PS50043">
    <property type="entry name" value="HTH_LUXR_2"/>
    <property type="match status" value="1"/>
</dbReference>
<sequence length="418" mass="48595">MTTLYTVRFRLFFVLSLFTTYLYGQTGSFQQLETKVYKLNNELKFNESQALLLPVIQDDAVSNEDKYQAATLLSYTYKRVFDYKSALKFLDIARTFASETPKKEQYLTAIQSEKAFILFDTHEYKKADRLMSQLAKNGFAYINQENKSKLIMQQGYLLFLSKQYEKAESTYDLAVSLMRTSSPCDLPMIFVKKMQLYNAMNRSDLMTEALRKSSFYADSCKIIKYDIYTYDELLHIYEGRNDLAAILQTKKKLDSLNLVYASNEQIASLHDQKETILLKNKDQQLSQKTSMEKYLTIILIGVVVLAMALLGWLLRYRRGQRQLEADFIRMKSELETYIQMNKSVALSKEVPESGQSAKLSERQQDVLKCMATGMSNKQIADKLFISENTVKYHIKNIYLLLEIKDRKEFLVNVKKPTV</sequence>
<evidence type="ECO:0000313" key="6">
    <source>
        <dbReference type="EMBL" id="NEU66226.1"/>
    </source>
</evidence>
<proteinExistence type="predicted"/>
<dbReference type="Gene3D" id="1.25.40.10">
    <property type="entry name" value="Tetratricopeptide repeat domain"/>
    <property type="match status" value="1"/>
</dbReference>
<dbReference type="InterPro" id="IPR000792">
    <property type="entry name" value="Tscrpt_reg_LuxR_C"/>
</dbReference>
<evidence type="ECO:0000256" key="2">
    <source>
        <dbReference type="ARBA" id="ARBA00023125"/>
    </source>
</evidence>